<accession>A0A375FJQ2</accession>
<proteinExistence type="predicted"/>
<protein>
    <submittedName>
        <fullName evidence="1">Uncharacterized protein</fullName>
    </submittedName>
</protein>
<name>A0A375FJQ2_9BURK</name>
<evidence type="ECO:0000313" key="1">
    <source>
        <dbReference type="EMBL" id="SOZ74855.1"/>
    </source>
</evidence>
<geneLocation type="plasmid" evidence="2">
    <name>cbm2613_p</name>
</geneLocation>
<sequence length="89" mass="9572">MAEPPPLDAAYPVGSSACCSRYVCFKHSVLAGRSEQLPSGTIDVALTTNAQRLALDISPRDLESALSEKRENKIGHVSDNEGKSSTRIR</sequence>
<dbReference type="Proteomes" id="UP000256952">
    <property type="component" value="Plasmid CBM2613_p"/>
</dbReference>
<dbReference type="AlphaFoldDB" id="A0A375FJQ2"/>
<evidence type="ECO:0000313" key="2">
    <source>
        <dbReference type="Proteomes" id="UP000256952"/>
    </source>
</evidence>
<keyword evidence="1" id="KW-0614">Plasmid</keyword>
<gene>
    <name evidence="1" type="ORF">CBM2613_P60170</name>
</gene>
<reference evidence="2" key="1">
    <citation type="submission" date="2018-01" db="EMBL/GenBank/DDBJ databases">
        <authorList>
            <person name="Gaut B.S."/>
            <person name="Morton B.R."/>
            <person name="Clegg M.T."/>
            <person name="Duvall M.R."/>
        </authorList>
    </citation>
    <scope>NUCLEOTIDE SEQUENCE [LARGE SCALE GENOMIC DNA]</scope>
    <source>
        <plasmid evidence="2">Plasmid cbm2613_p</plasmid>
    </source>
</reference>
<dbReference type="EMBL" id="LT976981">
    <property type="protein sequence ID" value="SOZ74855.1"/>
    <property type="molecule type" value="Genomic_DNA"/>
</dbReference>
<organism evidence="1 2">
    <name type="scientific">Cupriavidus taiwanensis</name>
    <dbReference type="NCBI Taxonomy" id="164546"/>
    <lineage>
        <taxon>Bacteria</taxon>
        <taxon>Pseudomonadati</taxon>
        <taxon>Pseudomonadota</taxon>
        <taxon>Betaproteobacteria</taxon>
        <taxon>Burkholderiales</taxon>
        <taxon>Burkholderiaceae</taxon>
        <taxon>Cupriavidus</taxon>
    </lineage>
</organism>